<gene>
    <name evidence="7" type="ORF">OAUR00152_LOCUS23132</name>
</gene>
<dbReference type="EMBL" id="HBKQ01033778">
    <property type="protein sequence ID" value="CAE2254494.1"/>
    <property type="molecule type" value="Transcribed_RNA"/>
</dbReference>
<dbReference type="GO" id="GO:0015165">
    <property type="term" value="F:pyrimidine nucleotide-sugar transmembrane transporter activity"/>
    <property type="evidence" value="ECO:0007669"/>
    <property type="project" value="InterPro"/>
</dbReference>
<evidence type="ECO:0000313" key="7">
    <source>
        <dbReference type="EMBL" id="CAE2254494.1"/>
    </source>
</evidence>
<evidence type="ECO:0000256" key="1">
    <source>
        <dbReference type="ARBA" id="ARBA00004141"/>
    </source>
</evidence>
<evidence type="ECO:0000256" key="5">
    <source>
        <dbReference type="SAM" id="MobiDB-lite"/>
    </source>
</evidence>
<feature type="region of interest" description="Disordered" evidence="5">
    <location>
        <begin position="1"/>
        <end position="49"/>
    </location>
</feature>
<feature type="transmembrane region" description="Helical" evidence="6">
    <location>
        <begin position="301"/>
        <end position="321"/>
    </location>
</feature>
<comment type="subcellular location">
    <subcellularLocation>
        <location evidence="1">Membrane</location>
        <topology evidence="1">Multi-pass membrane protein</topology>
    </subcellularLocation>
</comment>
<dbReference type="GO" id="GO:0000139">
    <property type="term" value="C:Golgi membrane"/>
    <property type="evidence" value="ECO:0007669"/>
    <property type="project" value="InterPro"/>
</dbReference>
<dbReference type="Pfam" id="PF04142">
    <property type="entry name" value="Nuc_sug_transp"/>
    <property type="match status" value="1"/>
</dbReference>
<feature type="transmembrane region" description="Helical" evidence="6">
    <location>
        <begin position="226"/>
        <end position="249"/>
    </location>
</feature>
<dbReference type="SUPFAM" id="SSF103481">
    <property type="entry name" value="Multidrug resistance efflux transporter EmrE"/>
    <property type="match status" value="1"/>
</dbReference>
<proteinExistence type="predicted"/>
<dbReference type="InterPro" id="IPR037185">
    <property type="entry name" value="EmrE-like"/>
</dbReference>
<accession>A0A7S4MYU8</accession>
<feature type="transmembrane region" description="Helical" evidence="6">
    <location>
        <begin position="269"/>
        <end position="286"/>
    </location>
</feature>
<reference evidence="7" key="1">
    <citation type="submission" date="2021-01" db="EMBL/GenBank/DDBJ databases">
        <authorList>
            <person name="Corre E."/>
            <person name="Pelletier E."/>
            <person name="Niang G."/>
            <person name="Scheremetjew M."/>
            <person name="Finn R."/>
            <person name="Kale V."/>
            <person name="Holt S."/>
            <person name="Cochrane G."/>
            <person name="Meng A."/>
            <person name="Brown T."/>
            <person name="Cohen L."/>
        </authorList>
    </citation>
    <scope>NUCLEOTIDE SEQUENCE</scope>
    <source>
        <strain evidence="7">Isolate 1302-5</strain>
    </source>
</reference>
<feature type="transmembrane region" description="Helical" evidence="6">
    <location>
        <begin position="396"/>
        <end position="417"/>
    </location>
</feature>
<sequence length="450" mass="48014">MKKSPNDLEAGGGQQDREALLGEPQKSSSGKDGGGGEPPQKEEEKRSAAVAAHKAFNRLASFVALVTLGSITQLSFRLSQREGKYEYNTASAMCVVEFTKMCISFIQVYRESAKKAKHSGGGSVAGVGKNSAGAIFSSSLRQLPVRMCAEYLLLGMSYAVYNQLVFAMMHRSDPGTVSLFKSFAPAMVALINWKVTGLRTTELQWYCLLIQIFGIIPVIMKCEGSIAVDPLTIAFIMAVISMGAFNSVYNAKLIKTPEWEQCTVSVQNIVLYAYGTVLALLGYFFFSSGGGKSFFYGYDHWGVRLLLFFNAFVGVAISFVYRHGDAVLKTFAQPLVASIVVYASSLLTKSSLDVVQAAGAGTVVLASLVYLRLPASKDAPSGAGKKDDGARARSSNFPHVIIAILLCIACGAAYIVAHLSIYTGEAESSTSFAMGSNITAEVASGEAPPA</sequence>
<evidence type="ECO:0000256" key="6">
    <source>
        <dbReference type="SAM" id="Phobius"/>
    </source>
</evidence>
<keyword evidence="2 6" id="KW-0812">Transmembrane</keyword>
<evidence type="ECO:0000256" key="3">
    <source>
        <dbReference type="ARBA" id="ARBA00022989"/>
    </source>
</evidence>
<dbReference type="InterPro" id="IPR007271">
    <property type="entry name" value="Nuc_sug_transpt"/>
</dbReference>
<feature type="transmembrane region" description="Helical" evidence="6">
    <location>
        <begin position="203"/>
        <end position="220"/>
    </location>
</feature>
<organism evidence="7">
    <name type="scientific">Odontella aurita</name>
    <dbReference type="NCBI Taxonomy" id="265563"/>
    <lineage>
        <taxon>Eukaryota</taxon>
        <taxon>Sar</taxon>
        <taxon>Stramenopiles</taxon>
        <taxon>Ochrophyta</taxon>
        <taxon>Bacillariophyta</taxon>
        <taxon>Mediophyceae</taxon>
        <taxon>Biddulphiophycidae</taxon>
        <taxon>Eupodiscales</taxon>
        <taxon>Odontellaceae</taxon>
        <taxon>Odontella</taxon>
    </lineage>
</organism>
<evidence type="ECO:0000256" key="2">
    <source>
        <dbReference type="ARBA" id="ARBA00022692"/>
    </source>
</evidence>
<name>A0A7S4MYU8_9STRA</name>
<protein>
    <recommendedName>
        <fullName evidence="8">EamA domain-containing protein</fullName>
    </recommendedName>
</protein>
<dbReference type="AlphaFoldDB" id="A0A7S4MYU8"/>
<evidence type="ECO:0000256" key="4">
    <source>
        <dbReference type="ARBA" id="ARBA00023136"/>
    </source>
</evidence>
<keyword evidence="3 6" id="KW-1133">Transmembrane helix</keyword>
<evidence type="ECO:0008006" key="8">
    <source>
        <dbReference type="Google" id="ProtNLM"/>
    </source>
</evidence>
<keyword evidence="4 6" id="KW-0472">Membrane</keyword>
<dbReference type="PANTHER" id="PTHR10231">
    <property type="entry name" value="NUCLEOTIDE-SUGAR TRANSMEMBRANE TRANSPORTER"/>
    <property type="match status" value="1"/>
</dbReference>